<keyword evidence="12" id="KW-1185">Reference proteome</keyword>
<dbReference type="AlphaFoldDB" id="A0A3B4XMD5"/>
<feature type="region of interest" description="Disordered" evidence="9">
    <location>
        <begin position="118"/>
        <end position="140"/>
    </location>
</feature>
<keyword evidence="2" id="KW-0479">Metal-binding</keyword>
<evidence type="ECO:0000256" key="9">
    <source>
        <dbReference type="SAM" id="MobiDB-lite"/>
    </source>
</evidence>
<evidence type="ECO:0000256" key="7">
    <source>
        <dbReference type="ARBA" id="ARBA00023242"/>
    </source>
</evidence>
<sequence length="229" mass="26264">MFHARWTQALTRHLRNVACGVTEEKFKVHVKTHVKAEICSICGKCFGASSSLETHMRVHTGEKPFNCSECGKSFNCRHNMMRHIRIHTGEKPYPCSVCGKCFNDYSTLKRHLQVHLHKKNLDPNSTSANENESGNDSEKKIKTSQGNLEIECGKSFNCRHNMMRHIRTHTGEKPYLCNVCGRCFSDHSTLKQHSSTHTGEKPHRCEVCGKGFHRKTYVRLHMKSHTTEK</sequence>
<organism evidence="11 12">
    <name type="scientific">Seriola lalandi dorsalis</name>
    <dbReference type="NCBI Taxonomy" id="1841481"/>
    <lineage>
        <taxon>Eukaryota</taxon>
        <taxon>Metazoa</taxon>
        <taxon>Chordata</taxon>
        <taxon>Craniata</taxon>
        <taxon>Vertebrata</taxon>
        <taxon>Euteleostomi</taxon>
        <taxon>Actinopterygii</taxon>
        <taxon>Neopterygii</taxon>
        <taxon>Teleostei</taxon>
        <taxon>Neoteleostei</taxon>
        <taxon>Acanthomorphata</taxon>
        <taxon>Carangaria</taxon>
        <taxon>Carangiformes</taxon>
        <taxon>Carangidae</taxon>
        <taxon>Seriola</taxon>
    </lineage>
</organism>
<dbReference type="GO" id="GO:0003677">
    <property type="term" value="F:DNA binding"/>
    <property type="evidence" value="ECO:0007669"/>
    <property type="project" value="UniProtKB-KW"/>
</dbReference>
<reference evidence="11" key="2">
    <citation type="submission" date="2025-09" db="UniProtKB">
        <authorList>
            <consortium name="Ensembl"/>
        </authorList>
    </citation>
    <scope>IDENTIFICATION</scope>
</reference>
<dbReference type="SUPFAM" id="SSF57667">
    <property type="entry name" value="beta-beta-alpha zinc fingers"/>
    <property type="match status" value="4"/>
</dbReference>
<dbReference type="Pfam" id="PF00096">
    <property type="entry name" value="zf-C2H2"/>
    <property type="match status" value="3"/>
</dbReference>
<dbReference type="FunFam" id="3.30.160.60:FF:000065">
    <property type="entry name" value="B-cell CLL/lymphoma 6, member B"/>
    <property type="match status" value="1"/>
</dbReference>
<dbReference type="PROSITE" id="PS00028">
    <property type="entry name" value="ZINC_FINGER_C2H2_1"/>
    <property type="match status" value="5"/>
</dbReference>
<feature type="compositionally biased region" description="Polar residues" evidence="9">
    <location>
        <begin position="122"/>
        <end position="134"/>
    </location>
</feature>
<dbReference type="Proteomes" id="UP000261360">
    <property type="component" value="Unplaced"/>
</dbReference>
<comment type="subcellular location">
    <subcellularLocation>
        <location evidence="1">Nucleus</location>
    </subcellularLocation>
</comment>
<evidence type="ECO:0000256" key="4">
    <source>
        <dbReference type="ARBA" id="ARBA00022771"/>
    </source>
</evidence>
<dbReference type="FunFam" id="3.30.160.60:FF:001465">
    <property type="entry name" value="Zinc finger protein 560"/>
    <property type="match status" value="1"/>
</dbReference>
<dbReference type="GO" id="GO:0000122">
    <property type="term" value="P:negative regulation of transcription by RNA polymerase II"/>
    <property type="evidence" value="ECO:0007669"/>
    <property type="project" value="UniProtKB-ARBA"/>
</dbReference>
<dbReference type="FunFam" id="3.30.160.60:FF:002343">
    <property type="entry name" value="Zinc finger protein 33A"/>
    <property type="match status" value="2"/>
</dbReference>
<accession>A0A3B4XMD5</accession>
<dbReference type="InterPro" id="IPR013087">
    <property type="entry name" value="Znf_C2H2_type"/>
</dbReference>
<keyword evidence="7" id="KW-0539">Nucleus</keyword>
<dbReference type="InterPro" id="IPR036236">
    <property type="entry name" value="Znf_C2H2_sf"/>
</dbReference>
<feature type="domain" description="C2H2-type" evidence="10">
    <location>
        <begin position="65"/>
        <end position="92"/>
    </location>
</feature>
<dbReference type="Gene3D" id="3.30.160.60">
    <property type="entry name" value="Classic Zinc Finger"/>
    <property type="match status" value="6"/>
</dbReference>
<evidence type="ECO:0000256" key="1">
    <source>
        <dbReference type="ARBA" id="ARBA00004123"/>
    </source>
</evidence>
<dbReference type="GO" id="GO:0000981">
    <property type="term" value="F:DNA-binding transcription factor activity, RNA polymerase II-specific"/>
    <property type="evidence" value="ECO:0007669"/>
    <property type="project" value="TreeGrafter"/>
</dbReference>
<dbReference type="GO" id="GO:0008270">
    <property type="term" value="F:zinc ion binding"/>
    <property type="evidence" value="ECO:0007669"/>
    <property type="project" value="UniProtKB-KW"/>
</dbReference>
<keyword evidence="3" id="KW-0677">Repeat</keyword>
<feature type="domain" description="C2H2-type" evidence="10">
    <location>
        <begin position="93"/>
        <end position="120"/>
    </location>
</feature>
<dbReference type="Ensembl" id="ENSSLDT00000017886.1">
    <property type="protein sequence ID" value="ENSSLDP00000017277.1"/>
    <property type="gene ID" value="ENSSLDG00000013653.1"/>
</dbReference>
<keyword evidence="6" id="KW-0238">DNA-binding</keyword>
<dbReference type="FunFam" id="3.30.160.60:FF:001155">
    <property type="entry name" value="Zinc finger 30C"/>
    <property type="match status" value="1"/>
</dbReference>
<protein>
    <recommendedName>
        <fullName evidence="10">C2H2-type domain-containing protein</fullName>
    </recommendedName>
</protein>
<evidence type="ECO:0000256" key="5">
    <source>
        <dbReference type="ARBA" id="ARBA00022833"/>
    </source>
</evidence>
<dbReference type="PROSITE" id="PS50157">
    <property type="entry name" value="ZINC_FINGER_C2H2_2"/>
    <property type="match status" value="6"/>
</dbReference>
<dbReference type="GeneTree" id="ENSGT01150000286958"/>
<feature type="domain" description="C2H2-type" evidence="10">
    <location>
        <begin position="151"/>
        <end position="174"/>
    </location>
</feature>
<keyword evidence="4 8" id="KW-0863">Zinc-finger</keyword>
<dbReference type="PANTHER" id="PTHR24394:SF44">
    <property type="entry name" value="ZINC FINGER PROTEIN 271-LIKE"/>
    <property type="match status" value="1"/>
</dbReference>
<dbReference type="Pfam" id="PF13465">
    <property type="entry name" value="zf-H2C2_2"/>
    <property type="match status" value="1"/>
</dbReference>
<evidence type="ECO:0000259" key="10">
    <source>
        <dbReference type="PROSITE" id="PS50157"/>
    </source>
</evidence>
<feature type="domain" description="C2H2-type" evidence="10">
    <location>
        <begin position="175"/>
        <end position="202"/>
    </location>
</feature>
<name>A0A3B4XMD5_SERLL</name>
<evidence type="ECO:0000313" key="11">
    <source>
        <dbReference type="Ensembl" id="ENSSLDP00000017277.1"/>
    </source>
</evidence>
<feature type="domain" description="C2H2-type" evidence="10">
    <location>
        <begin position="37"/>
        <end position="64"/>
    </location>
</feature>
<keyword evidence="5" id="KW-0862">Zinc</keyword>
<dbReference type="PANTHER" id="PTHR24394">
    <property type="entry name" value="ZINC FINGER PROTEIN"/>
    <property type="match status" value="1"/>
</dbReference>
<reference evidence="11" key="1">
    <citation type="submission" date="2025-08" db="UniProtKB">
        <authorList>
            <consortium name="Ensembl"/>
        </authorList>
    </citation>
    <scope>IDENTIFICATION</scope>
</reference>
<evidence type="ECO:0000313" key="12">
    <source>
        <dbReference type="Proteomes" id="UP000261360"/>
    </source>
</evidence>
<evidence type="ECO:0000256" key="6">
    <source>
        <dbReference type="ARBA" id="ARBA00023125"/>
    </source>
</evidence>
<dbReference type="GO" id="GO:0005634">
    <property type="term" value="C:nucleus"/>
    <property type="evidence" value="ECO:0007669"/>
    <property type="project" value="UniProtKB-SubCell"/>
</dbReference>
<dbReference type="SMART" id="SM00355">
    <property type="entry name" value="ZnF_C2H2"/>
    <property type="match status" value="6"/>
</dbReference>
<proteinExistence type="predicted"/>
<evidence type="ECO:0000256" key="8">
    <source>
        <dbReference type="PROSITE-ProRule" id="PRU00042"/>
    </source>
</evidence>
<evidence type="ECO:0000256" key="3">
    <source>
        <dbReference type="ARBA" id="ARBA00022737"/>
    </source>
</evidence>
<evidence type="ECO:0000256" key="2">
    <source>
        <dbReference type="ARBA" id="ARBA00022723"/>
    </source>
</evidence>
<feature type="domain" description="C2H2-type" evidence="10">
    <location>
        <begin position="203"/>
        <end position="229"/>
    </location>
</feature>